<dbReference type="PROSITE" id="PS00174">
    <property type="entry name" value="P_GLUCOSE_ISOMERASE_2"/>
    <property type="match status" value="1"/>
</dbReference>
<feature type="active site" description="Proton donor" evidence="7">
    <location>
        <position position="349"/>
    </location>
</feature>
<accession>A0AB39KPL4</accession>
<evidence type="ECO:0000256" key="1">
    <source>
        <dbReference type="ARBA" id="ARBA00004926"/>
    </source>
</evidence>
<keyword evidence="4 7" id="KW-0324">Glycolysis</keyword>
<dbReference type="RefSeq" id="WP_369058208.1">
    <property type="nucleotide sequence ID" value="NZ_CP158375.1"/>
</dbReference>
<evidence type="ECO:0000256" key="5">
    <source>
        <dbReference type="ARBA" id="ARBA00023235"/>
    </source>
</evidence>
<dbReference type="InterPro" id="IPR023096">
    <property type="entry name" value="G6P_Isomerase_C"/>
</dbReference>
<dbReference type="Gene3D" id="3.40.50.10490">
    <property type="entry name" value="Glucose-6-phosphate isomerase like protein, domain 1"/>
    <property type="match status" value="2"/>
</dbReference>
<dbReference type="GO" id="GO:0005829">
    <property type="term" value="C:cytosol"/>
    <property type="evidence" value="ECO:0007669"/>
    <property type="project" value="TreeGrafter"/>
</dbReference>
<dbReference type="InterPro" id="IPR001672">
    <property type="entry name" value="G6P_Isomerase"/>
</dbReference>
<keyword evidence="3 7" id="KW-0312">Gluconeogenesis</keyword>
<dbReference type="HAMAP" id="MF_00473">
    <property type="entry name" value="G6P_isomerase"/>
    <property type="match status" value="1"/>
</dbReference>
<organism evidence="9">
    <name type="scientific">Caulobacter sp. 73W</name>
    <dbReference type="NCBI Taxonomy" id="3161137"/>
    <lineage>
        <taxon>Bacteria</taxon>
        <taxon>Pseudomonadati</taxon>
        <taxon>Pseudomonadota</taxon>
        <taxon>Alphaproteobacteria</taxon>
        <taxon>Caulobacterales</taxon>
        <taxon>Caulobacteraceae</taxon>
        <taxon>Caulobacter</taxon>
    </lineage>
</organism>
<dbReference type="InterPro" id="IPR035476">
    <property type="entry name" value="SIS_PGI_1"/>
</dbReference>
<dbReference type="GO" id="GO:0006096">
    <property type="term" value="P:glycolytic process"/>
    <property type="evidence" value="ECO:0007669"/>
    <property type="project" value="UniProtKB-UniRule"/>
</dbReference>
<evidence type="ECO:0000256" key="8">
    <source>
        <dbReference type="RuleBase" id="RU000612"/>
    </source>
</evidence>
<dbReference type="CDD" id="cd05016">
    <property type="entry name" value="SIS_PGI_2"/>
    <property type="match status" value="1"/>
</dbReference>
<dbReference type="Gene3D" id="1.10.1390.10">
    <property type="match status" value="1"/>
</dbReference>
<dbReference type="PANTHER" id="PTHR11469">
    <property type="entry name" value="GLUCOSE-6-PHOSPHATE ISOMERASE"/>
    <property type="match status" value="1"/>
</dbReference>
<name>A0AB39KPL4_9CAUL</name>
<evidence type="ECO:0000313" key="9">
    <source>
        <dbReference type="EMBL" id="XDO95359.1"/>
    </source>
</evidence>
<sequence length="539" mass="57830">MSKLDAAWSRLETAARSAGEGRIADFFQGEPDRLSRLTVEAAGLSLDLSKQSWTLDGFDAALDLARAADVEGARAAMFGGEAINTSEDRAVLHVALRAPKDAAYGAKGEAVMADVEEVRARMKAFAEQVRSGAVKSSSGKPFKTILHIGIGGSDLGPRLLWDALRPVTPQIDVRFVANVDGAEFELVTADMDPAQTLVIVVSKTFTTQETMANAQAARDWLSAALGEEAARRHLAAVSTALDKTSTFGVPDDRVFGFWDWVGGRYSLWSSVSLSVAIAAGWDVFERFHAGAVQMDTHFRDAPLDRNAPVLLALAQVFNRNGLGRPARSVVAYAYRLSRLSAFLQQLEMESNGKQIGKDGKPVAHGTSAIVFGGEGTNVQHAYFQAMHQGTDITPMELIGLAATDEGPAGMHAKLLSNLLAQAEAFMVGRSEDEVRKELADKGVDAATVEIMAPQRTFPGNRPSTLILLDRLTPETFGALIALYEHKTFVEGVIWGINSFDQWGVELGKVMAGRILPELEGGAPADHDPSTTALIAKLKA</sequence>
<comment type="pathway">
    <text evidence="1 7 8">Carbohydrate degradation; glycolysis; D-glyceraldehyde 3-phosphate and glycerone phosphate from D-glucose: step 2/4.</text>
</comment>
<dbReference type="GO" id="GO:0006094">
    <property type="term" value="P:gluconeogenesis"/>
    <property type="evidence" value="ECO:0007669"/>
    <property type="project" value="UniProtKB-UniRule"/>
</dbReference>
<dbReference type="EMBL" id="CP158375">
    <property type="protein sequence ID" value="XDO95359.1"/>
    <property type="molecule type" value="Genomic_DNA"/>
</dbReference>
<comment type="catalytic activity">
    <reaction evidence="6 7 8">
        <text>alpha-D-glucose 6-phosphate = beta-D-fructose 6-phosphate</text>
        <dbReference type="Rhea" id="RHEA:11816"/>
        <dbReference type="ChEBI" id="CHEBI:57634"/>
        <dbReference type="ChEBI" id="CHEBI:58225"/>
        <dbReference type="EC" id="5.3.1.9"/>
    </reaction>
</comment>
<feature type="active site" evidence="7">
    <location>
        <position position="508"/>
    </location>
</feature>
<dbReference type="Pfam" id="PF00342">
    <property type="entry name" value="PGI"/>
    <property type="match status" value="1"/>
</dbReference>
<feature type="active site" evidence="7">
    <location>
        <position position="380"/>
    </location>
</feature>
<dbReference type="PANTHER" id="PTHR11469:SF1">
    <property type="entry name" value="GLUCOSE-6-PHOSPHATE ISOMERASE"/>
    <property type="match status" value="1"/>
</dbReference>
<evidence type="ECO:0000256" key="2">
    <source>
        <dbReference type="ARBA" id="ARBA00006604"/>
    </source>
</evidence>
<comment type="function">
    <text evidence="7">Catalyzes the reversible isomerization of glucose-6-phosphate to fructose-6-phosphate.</text>
</comment>
<evidence type="ECO:0000256" key="6">
    <source>
        <dbReference type="ARBA" id="ARBA00029321"/>
    </source>
</evidence>
<keyword evidence="7" id="KW-0963">Cytoplasm</keyword>
<reference evidence="9" key="1">
    <citation type="submission" date="2024-06" db="EMBL/GenBank/DDBJ databases">
        <title>Caulobacter inopinatus, sp. nov.</title>
        <authorList>
            <person name="Donachie S.P."/>
        </authorList>
    </citation>
    <scope>NUCLEOTIDE SEQUENCE</scope>
    <source>
        <strain evidence="9">73W</strain>
    </source>
</reference>
<dbReference type="EC" id="5.3.1.9" evidence="7"/>
<evidence type="ECO:0000256" key="7">
    <source>
        <dbReference type="HAMAP-Rule" id="MF_00473"/>
    </source>
</evidence>
<dbReference type="NCBIfam" id="NF001211">
    <property type="entry name" value="PRK00179.1"/>
    <property type="match status" value="1"/>
</dbReference>
<dbReference type="GO" id="GO:0097367">
    <property type="term" value="F:carbohydrate derivative binding"/>
    <property type="evidence" value="ECO:0007669"/>
    <property type="project" value="InterPro"/>
</dbReference>
<evidence type="ECO:0000256" key="4">
    <source>
        <dbReference type="ARBA" id="ARBA00023152"/>
    </source>
</evidence>
<evidence type="ECO:0000256" key="3">
    <source>
        <dbReference type="ARBA" id="ARBA00022432"/>
    </source>
</evidence>
<dbReference type="AlphaFoldDB" id="A0AB39KPL4"/>
<gene>
    <name evidence="7 9" type="primary">pgi</name>
    <name evidence="9" type="ORF">ABOZ73_11095</name>
</gene>
<protein>
    <recommendedName>
        <fullName evidence="7">Glucose-6-phosphate isomerase</fullName>
        <shortName evidence="7">GPI</shortName>
        <ecNumber evidence="7">5.3.1.9</ecNumber>
    </recommendedName>
    <alternativeName>
        <fullName evidence="7">Phosphoglucose isomerase</fullName>
        <shortName evidence="7">PGI</shortName>
    </alternativeName>
    <alternativeName>
        <fullName evidence="7">Phosphohexose isomerase</fullName>
        <shortName evidence="7">PHI</shortName>
    </alternativeName>
</protein>
<dbReference type="SUPFAM" id="SSF53697">
    <property type="entry name" value="SIS domain"/>
    <property type="match status" value="1"/>
</dbReference>
<dbReference type="InterPro" id="IPR035482">
    <property type="entry name" value="SIS_PGI_2"/>
</dbReference>
<comment type="subcellular location">
    <subcellularLocation>
        <location evidence="7">Cytoplasm</location>
    </subcellularLocation>
</comment>
<comment type="similarity">
    <text evidence="2 7 8">Belongs to the GPI family.</text>
</comment>
<comment type="pathway">
    <text evidence="7">Carbohydrate biosynthesis; gluconeogenesis.</text>
</comment>
<dbReference type="GO" id="GO:0048029">
    <property type="term" value="F:monosaccharide binding"/>
    <property type="evidence" value="ECO:0007669"/>
    <property type="project" value="TreeGrafter"/>
</dbReference>
<dbReference type="InterPro" id="IPR018189">
    <property type="entry name" value="Phosphoglucose_isomerase_CS"/>
</dbReference>
<keyword evidence="5 7" id="KW-0413">Isomerase</keyword>
<dbReference type="CDD" id="cd05015">
    <property type="entry name" value="SIS_PGI_1"/>
    <property type="match status" value="1"/>
</dbReference>
<proteinExistence type="inferred from homology"/>
<dbReference type="GO" id="GO:0051156">
    <property type="term" value="P:glucose 6-phosphate metabolic process"/>
    <property type="evidence" value="ECO:0007669"/>
    <property type="project" value="TreeGrafter"/>
</dbReference>
<dbReference type="PROSITE" id="PS00765">
    <property type="entry name" value="P_GLUCOSE_ISOMERASE_1"/>
    <property type="match status" value="1"/>
</dbReference>
<dbReference type="GO" id="GO:0004347">
    <property type="term" value="F:glucose-6-phosphate isomerase activity"/>
    <property type="evidence" value="ECO:0007669"/>
    <property type="project" value="UniProtKB-UniRule"/>
</dbReference>
<dbReference type="InterPro" id="IPR046348">
    <property type="entry name" value="SIS_dom_sf"/>
</dbReference>
<dbReference type="PROSITE" id="PS51463">
    <property type="entry name" value="P_GLUCOSE_ISOMERASE_3"/>
    <property type="match status" value="1"/>
</dbReference>
<dbReference type="PRINTS" id="PR00662">
    <property type="entry name" value="G6PISOMERASE"/>
</dbReference>